<dbReference type="Pfam" id="PF00227">
    <property type="entry name" value="Proteasome"/>
    <property type="match status" value="1"/>
</dbReference>
<dbReference type="Gene3D" id="3.60.20.10">
    <property type="entry name" value="Glutamine Phosphoribosylpyrophosphate, subunit 1, domain 1"/>
    <property type="match status" value="1"/>
</dbReference>
<sequence>MTTIVAVQHKDKVVIGADSLTTSNRKFNHPSMVKISERNHFLIAGSGEVAACDIAQHIWNPPTPTAEDKKDLYHFMIAKVMPSLKQAFKDNDYKWDREGDEETKFAFLIAVDGEVFDIADDFAVCLDSAGYYGVGSGSSLALGALRSGATIEDALKIAEEIDPYTGGPFVFYTQHKKKTVQKKK</sequence>
<gene>
    <name evidence="1" type="ORF">UFOVP655_35</name>
</gene>
<protein>
    <submittedName>
        <fullName evidence="1">Uncharacterized protein</fullName>
    </submittedName>
</protein>
<dbReference type="InterPro" id="IPR001353">
    <property type="entry name" value="Proteasome_sua/b"/>
</dbReference>
<organism evidence="1">
    <name type="scientific">uncultured Caudovirales phage</name>
    <dbReference type="NCBI Taxonomy" id="2100421"/>
    <lineage>
        <taxon>Viruses</taxon>
        <taxon>Duplodnaviria</taxon>
        <taxon>Heunggongvirae</taxon>
        <taxon>Uroviricota</taxon>
        <taxon>Caudoviricetes</taxon>
        <taxon>Peduoviridae</taxon>
        <taxon>Maltschvirus</taxon>
        <taxon>Maltschvirus maltsch</taxon>
    </lineage>
</organism>
<dbReference type="SUPFAM" id="SSF56235">
    <property type="entry name" value="N-terminal nucleophile aminohydrolases (Ntn hydrolases)"/>
    <property type="match status" value="1"/>
</dbReference>
<dbReference type="InterPro" id="IPR029055">
    <property type="entry name" value="Ntn_hydrolases_N"/>
</dbReference>
<dbReference type="EMBL" id="LR796637">
    <property type="protein sequence ID" value="CAB4156104.1"/>
    <property type="molecule type" value="Genomic_DNA"/>
</dbReference>
<accession>A0A6J5NLB9</accession>
<dbReference type="GO" id="GO:0005839">
    <property type="term" value="C:proteasome core complex"/>
    <property type="evidence" value="ECO:0007669"/>
    <property type="project" value="InterPro"/>
</dbReference>
<reference evidence="1" key="1">
    <citation type="submission" date="2020-04" db="EMBL/GenBank/DDBJ databases">
        <authorList>
            <person name="Chiriac C."/>
            <person name="Salcher M."/>
            <person name="Ghai R."/>
            <person name="Kavagutti S V."/>
        </authorList>
    </citation>
    <scope>NUCLEOTIDE SEQUENCE</scope>
</reference>
<dbReference type="GO" id="GO:0051603">
    <property type="term" value="P:proteolysis involved in protein catabolic process"/>
    <property type="evidence" value="ECO:0007669"/>
    <property type="project" value="InterPro"/>
</dbReference>
<proteinExistence type="predicted"/>
<name>A0A6J5NLB9_9CAUD</name>
<evidence type="ECO:0000313" key="1">
    <source>
        <dbReference type="EMBL" id="CAB4156104.1"/>
    </source>
</evidence>